<evidence type="ECO:0000313" key="1">
    <source>
        <dbReference type="EMBL" id="KAJ4461181.1"/>
    </source>
</evidence>
<reference evidence="1" key="1">
    <citation type="journal article" date="2022" name="bioRxiv">
        <title>Genomics of Preaxostyla Flagellates Illuminates Evolutionary Transitions and the Path Towards Mitochondrial Loss.</title>
        <authorList>
            <person name="Novak L.V.F."/>
            <person name="Treitli S.C."/>
            <person name="Pyrih J."/>
            <person name="Halakuc P."/>
            <person name="Pipaliya S.V."/>
            <person name="Vacek V."/>
            <person name="Brzon O."/>
            <person name="Soukal P."/>
            <person name="Eme L."/>
            <person name="Dacks J.B."/>
            <person name="Karnkowska A."/>
            <person name="Elias M."/>
            <person name="Hampl V."/>
        </authorList>
    </citation>
    <scope>NUCLEOTIDE SEQUENCE</scope>
    <source>
        <strain evidence="1">RCP-MX</strain>
    </source>
</reference>
<dbReference type="PANTHER" id="PTHR47763:SF4">
    <property type="entry name" value="ALPHA-PROTEIN KINASE VWKA"/>
    <property type="match status" value="1"/>
</dbReference>
<protein>
    <submittedName>
        <fullName evidence="1">Uncharacterized protein</fullName>
    </submittedName>
</protein>
<organism evidence="1 2">
    <name type="scientific">Paratrimastix pyriformis</name>
    <dbReference type="NCBI Taxonomy" id="342808"/>
    <lineage>
        <taxon>Eukaryota</taxon>
        <taxon>Metamonada</taxon>
        <taxon>Preaxostyla</taxon>
        <taxon>Paratrimastigidae</taxon>
        <taxon>Paratrimastix</taxon>
    </lineage>
</organism>
<dbReference type="PANTHER" id="PTHR47763">
    <property type="entry name" value="ALPHA-PROTEIN KINASE VWKA"/>
    <property type="match status" value="1"/>
</dbReference>
<evidence type="ECO:0000313" key="2">
    <source>
        <dbReference type="Proteomes" id="UP001141327"/>
    </source>
</evidence>
<sequence>MSSLDCLSHMCGVRITPPAVCCGPFPLLVSEPIHHFPRCWEDDVLETCLLGDIASSAQPVIESIKAGLAQTCATTARDGNVRLKVAFVGYRDICDGPRRFVVHDFDEPANIAQWMETIIVTGSGDEGAKDVIGGLEKVAALSWGANIRLLIHLVDAPAHGMQFHGPDVRDDHPEGLPGQNPAQTLAQLHAMHILYRMFMLAHPQPMMYKAFQGMFEQDGDHMCLLTKYRVRYDLSDLMSVFTRASEAAIICHRTNHHGCCPHASAPPGPVNEAHDSLSPADPAT</sequence>
<gene>
    <name evidence="1" type="ORF">PAPYR_2646</name>
</gene>
<comment type="caution">
    <text evidence="1">The sequence shown here is derived from an EMBL/GenBank/DDBJ whole genome shotgun (WGS) entry which is preliminary data.</text>
</comment>
<accession>A0ABQ8URV2</accession>
<keyword evidence="2" id="KW-1185">Reference proteome</keyword>
<dbReference type="EMBL" id="JAPMOS010000009">
    <property type="protein sequence ID" value="KAJ4461181.1"/>
    <property type="molecule type" value="Genomic_DNA"/>
</dbReference>
<name>A0ABQ8URV2_9EUKA</name>
<proteinExistence type="predicted"/>
<dbReference type="InterPro" id="IPR052969">
    <property type="entry name" value="Thr-specific_kinase-like"/>
</dbReference>
<dbReference type="Proteomes" id="UP001141327">
    <property type="component" value="Unassembled WGS sequence"/>
</dbReference>